<evidence type="ECO:0000256" key="1">
    <source>
        <dbReference type="ARBA" id="ARBA00022723"/>
    </source>
</evidence>
<keyword evidence="1" id="KW-0479">Metal-binding</keyword>
<feature type="non-terminal residue" evidence="5">
    <location>
        <position position="242"/>
    </location>
</feature>
<keyword evidence="6" id="KW-1185">Reference proteome</keyword>
<evidence type="ECO:0000313" key="6">
    <source>
        <dbReference type="Proteomes" id="UP001497623"/>
    </source>
</evidence>
<evidence type="ECO:0000313" key="5">
    <source>
        <dbReference type="EMBL" id="CAL4059760.1"/>
    </source>
</evidence>
<feature type="compositionally biased region" description="Polar residues" evidence="4">
    <location>
        <begin position="189"/>
        <end position="202"/>
    </location>
</feature>
<accession>A0AAV2PJ04</accession>
<feature type="compositionally biased region" description="Basic and acidic residues" evidence="4">
    <location>
        <begin position="206"/>
        <end position="215"/>
    </location>
</feature>
<name>A0AAV2PJ04_MEGNR</name>
<evidence type="ECO:0000256" key="3">
    <source>
        <dbReference type="ARBA" id="ARBA00022833"/>
    </source>
</evidence>
<sequence length="242" mass="28079">MYSQSHLISEKFEIQSHRKFTREDSSIRLKLLLRRLEVCYEKKGDSRMDWVNCNTCCRQPGDEPNCQFKLTSCGHFFCEICLAQEPNQVRCSSHHIGAGFVKINTESCPKLNITEKNQYSQRDRERSQRSLDFENSQKLEVELQRPVVERFNDETQLFQEGTTPGNKLRGKGERRAHQEYIIQPCRVLKTSNPKGNGSTSRWTRSKYPEDSHSTTHEPCSQTSPTVSLQSRQSSKLSEERVT</sequence>
<dbReference type="EMBL" id="CAXKWB010000189">
    <property type="protein sequence ID" value="CAL4059760.1"/>
    <property type="molecule type" value="Genomic_DNA"/>
</dbReference>
<reference evidence="5 6" key="1">
    <citation type="submission" date="2024-05" db="EMBL/GenBank/DDBJ databases">
        <authorList>
            <person name="Wallberg A."/>
        </authorList>
    </citation>
    <scope>NUCLEOTIDE SEQUENCE [LARGE SCALE GENOMIC DNA]</scope>
</reference>
<evidence type="ECO:0000256" key="4">
    <source>
        <dbReference type="SAM" id="MobiDB-lite"/>
    </source>
</evidence>
<proteinExistence type="predicted"/>
<dbReference type="AlphaFoldDB" id="A0AAV2PJ04"/>
<dbReference type="PROSITE" id="PS00518">
    <property type="entry name" value="ZF_RING_1"/>
    <property type="match status" value="1"/>
</dbReference>
<keyword evidence="3" id="KW-0862">Zinc</keyword>
<dbReference type="InterPro" id="IPR017907">
    <property type="entry name" value="Znf_RING_CS"/>
</dbReference>
<feature type="compositionally biased region" description="Polar residues" evidence="4">
    <location>
        <begin position="216"/>
        <end position="235"/>
    </location>
</feature>
<comment type="caution">
    <text evidence="5">The sequence shown here is derived from an EMBL/GenBank/DDBJ whole genome shotgun (WGS) entry which is preliminary data.</text>
</comment>
<feature type="compositionally biased region" description="Polar residues" evidence="4">
    <location>
        <begin position="154"/>
        <end position="165"/>
    </location>
</feature>
<keyword evidence="2" id="KW-0863">Zinc-finger</keyword>
<dbReference type="GO" id="GO:0008270">
    <property type="term" value="F:zinc ion binding"/>
    <property type="evidence" value="ECO:0007669"/>
    <property type="project" value="UniProtKB-KW"/>
</dbReference>
<organism evidence="5 6">
    <name type="scientific">Meganyctiphanes norvegica</name>
    <name type="common">Northern krill</name>
    <name type="synonym">Thysanopoda norvegica</name>
    <dbReference type="NCBI Taxonomy" id="48144"/>
    <lineage>
        <taxon>Eukaryota</taxon>
        <taxon>Metazoa</taxon>
        <taxon>Ecdysozoa</taxon>
        <taxon>Arthropoda</taxon>
        <taxon>Crustacea</taxon>
        <taxon>Multicrustacea</taxon>
        <taxon>Malacostraca</taxon>
        <taxon>Eumalacostraca</taxon>
        <taxon>Eucarida</taxon>
        <taxon>Euphausiacea</taxon>
        <taxon>Euphausiidae</taxon>
        <taxon>Meganyctiphanes</taxon>
    </lineage>
</organism>
<gene>
    <name evidence="5" type="ORF">MNOR_LOCUS803</name>
</gene>
<evidence type="ECO:0008006" key="7">
    <source>
        <dbReference type="Google" id="ProtNLM"/>
    </source>
</evidence>
<protein>
    <recommendedName>
        <fullName evidence="7">RING-type domain-containing protein</fullName>
    </recommendedName>
</protein>
<evidence type="ECO:0000256" key="2">
    <source>
        <dbReference type="ARBA" id="ARBA00022771"/>
    </source>
</evidence>
<feature type="region of interest" description="Disordered" evidence="4">
    <location>
        <begin position="153"/>
        <end position="242"/>
    </location>
</feature>
<dbReference type="Proteomes" id="UP001497623">
    <property type="component" value="Unassembled WGS sequence"/>
</dbReference>